<evidence type="ECO:0000256" key="2">
    <source>
        <dbReference type="ARBA" id="ARBA00009137"/>
    </source>
</evidence>
<dbReference type="Proteomes" id="UP000007881">
    <property type="component" value="Chromosome"/>
</dbReference>
<keyword evidence="4" id="KW-1003">Cell membrane</keyword>
<accession>I0IED9</accession>
<dbReference type="PANTHER" id="PTHR32024">
    <property type="entry name" value="TRK SYSTEM POTASSIUM UPTAKE PROTEIN TRKG-RELATED"/>
    <property type="match status" value="1"/>
</dbReference>
<evidence type="ECO:0000256" key="6">
    <source>
        <dbReference type="ARBA" id="ARBA00022989"/>
    </source>
</evidence>
<dbReference type="KEGG" id="phm:PSMK_14680"/>
<keyword evidence="3" id="KW-0813">Transport</keyword>
<evidence type="ECO:0000256" key="3">
    <source>
        <dbReference type="ARBA" id="ARBA00022448"/>
    </source>
</evidence>
<dbReference type="GO" id="GO:0030001">
    <property type="term" value="P:metal ion transport"/>
    <property type="evidence" value="ECO:0007669"/>
    <property type="project" value="UniProtKB-ARBA"/>
</dbReference>
<dbReference type="PANTHER" id="PTHR32024:SF2">
    <property type="entry name" value="TRK SYSTEM POTASSIUM UPTAKE PROTEIN TRKG-RELATED"/>
    <property type="match status" value="1"/>
</dbReference>
<evidence type="ECO:0000256" key="9">
    <source>
        <dbReference type="SAM" id="Phobius"/>
    </source>
</evidence>
<evidence type="ECO:0000256" key="4">
    <source>
        <dbReference type="ARBA" id="ARBA00022475"/>
    </source>
</evidence>
<gene>
    <name evidence="10" type="primary">trkH</name>
    <name evidence="10" type="ordered locus">PSMK_14680</name>
</gene>
<feature type="transmembrane region" description="Helical" evidence="9">
    <location>
        <begin position="254"/>
        <end position="271"/>
    </location>
</feature>
<evidence type="ECO:0000313" key="10">
    <source>
        <dbReference type="EMBL" id="BAM03627.1"/>
    </source>
</evidence>
<dbReference type="GO" id="GO:0005886">
    <property type="term" value="C:plasma membrane"/>
    <property type="evidence" value="ECO:0007669"/>
    <property type="project" value="UniProtKB-SubCell"/>
</dbReference>
<organism evidence="10 11">
    <name type="scientific">Phycisphaera mikurensis (strain NBRC 102666 / KCTC 22515 / FYK2301M01)</name>
    <dbReference type="NCBI Taxonomy" id="1142394"/>
    <lineage>
        <taxon>Bacteria</taxon>
        <taxon>Pseudomonadati</taxon>
        <taxon>Planctomycetota</taxon>
        <taxon>Phycisphaerae</taxon>
        <taxon>Phycisphaerales</taxon>
        <taxon>Phycisphaeraceae</taxon>
        <taxon>Phycisphaera</taxon>
    </lineage>
</organism>
<keyword evidence="7" id="KW-0406">Ion transport</keyword>
<feature type="transmembrane region" description="Helical" evidence="9">
    <location>
        <begin position="12"/>
        <end position="33"/>
    </location>
</feature>
<feature type="transmembrane region" description="Helical" evidence="9">
    <location>
        <begin position="306"/>
        <end position="325"/>
    </location>
</feature>
<dbReference type="PROSITE" id="PS51257">
    <property type="entry name" value="PROKAR_LIPOPROTEIN"/>
    <property type="match status" value="1"/>
</dbReference>
<evidence type="ECO:0000256" key="7">
    <source>
        <dbReference type="ARBA" id="ARBA00023065"/>
    </source>
</evidence>
<feature type="transmembrane region" description="Helical" evidence="9">
    <location>
        <begin position="474"/>
        <end position="492"/>
    </location>
</feature>
<keyword evidence="8 9" id="KW-0472">Membrane</keyword>
<dbReference type="EMBL" id="AP012338">
    <property type="protein sequence ID" value="BAM03627.1"/>
    <property type="molecule type" value="Genomic_DNA"/>
</dbReference>
<keyword evidence="5 9" id="KW-0812">Transmembrane</keyword>
<dbReference type="RefSeq" id="WP_014436845.1">
    <property type="nucleotide sequence ID" value="NC_017080.1"/>
</dbReference>
<dbReference type="OrthoDB" id="9810952at2"/>
<proteinExistence type="inferred from homology"/>
<feature type="transmembrane region" description="Helical" evidence="9">
    <location>
        <begin position="45"/>
        <end position="64"/>
    </location>
</feature>
<name>I0IED9_PHYMF</name>
<dbReference type="GO" id="GO:0008324">
    <property type="term" value="F:monoatomic cation transmembrane transporter activity"/>
    <property type="evidence" value="ECO:0007669"/>
    <property type="project" value="InterPro"/>
</dbReference>
<reference evidence="10 11" key="1">
    <citation type="submission" date="2012-02" db="EMBL/GenBank/DDBJ databases">
        <title>Complete genome sequence of Phycisphaera mikurensis NBRC 102666.</title>
        <authorList>
            <person name="Ankai A."/>
            <person name="Hosoyama A."/>
            <person name="Terui Y."/>
            <person name="Sekine M."/>
            <person name="Fukai R."/>
            <person name="Kato Y."/>
            <person name="Nakamura S."/>
            <person name="Yamada-Narita S."/>
            <person name="Kawakoshi A."/>
            <person name="Fukunaga Y."/>
            <person name="Yamazaki S."/>
            <person name="Fujita N."/>
        </authorList>
    </citation>
    <scope>NUCLEOTIDE SEQUENCE [LARGE SCALE GENOMIC DNA]</scope>
    <source>
        <strain evidence="11">NBRC 102666 / KCTC 22515 / FYK2301M01</strain>
    </source>
</reference>
<feature type="transmembrane region" description="Helical" evidence="9">
    <location>
        <begin position="203"/>
        <end position="223"/>
    </location>
</feature>
<evidence type="ECO:0000313" key="11">
    <source>
        <dbReference type="Proteomes" id="UP000007881"/>
    </source>
</evidence>
<keyword evidence="11" id="KW-1185">Reference proteome</keyword>
<dbReference type="AlphaFoldDB" id="I0IED9"/>
<dbReference type="Pfam" id="PF02386">
    <property type="entry name" value="TrkH"/>
    <property type="match status" value="1"/>
</dbReference>
<dbReference type="STRING" id="1142394.PSMK_14680"/>
<evidence type="ECO:0000256" key="1">
    <source>
        <dbReference type="ARBA" id="ARBA00004651"/>
    </source>
</evidence>
<evidence type="ECO:0000256" key="5">
    <source>
        <dbReference type="ARBA" id="ARBA00022692"/>
    </source>
</evidence>
<keyword evidence="6 9" id="KW-1133">Transmembrane helix</keyword>
<dbReference type="InterPro" id="IPR003445">
    <property type="entry name" value="Cat_transpt"/>
</dbReference>
<evidence type="ECO:0000256" key="8">
    <source>
        <dbReference type="ARBA" id="ARBA00023136"/>
    </source>
</evidence>
<feature type="transmembrane region" description="Helical" evidence="9">
    <location>
        <begin position="537"/>
        <end position="558"/>
    </location>
</feature>
<sequence>MKFRLIARHLGLLLLVLGGCMLVATLAELLGFGRDGPNVEPVAEAFGAGLATCASLGGGLLFLGRRTATQRQARAAARSRGERYAGPQLTRRDAMAMVAAGWVLGAGVAALPFFSWAWLHTDEVVPAVSAGPDAPAPEEAAGTPVTPAGKVVQAAGFDHPFRSFAACYFEAMSGMTTTGASVLGTAPHDIESLPSGLLLWRSLIQWLGGLGIVVLFVAVLPLLGVGGKTLVQFETTGPVKQGVRPRIADAARELWLIYLGLSAACCGLLVWPGGLSLFDAVNHTFTALATGGFSTRNASAGAYDSVPVDLVLVLFMLLAGVNFGLYHQAINGRWRAVLQDAELRTYLLIVLAATLVIAAMLVGSELTLTTGQPREAGVLESLRHSLFQVVSVMTTTGYATADFDQWGFVPKAILVGLMFVGGCASSTGGGIKVVRILTVFKVFGATLEKVYRPTVVRTVKIGGAPLSEGVKESVLIFVLTMIGLFVAGALVLRLLEPDQLTVVGAATASAATLMNIGPGLQAVGPMNNFGFFGSDSLIVMSLLMALGRLEVFALLVVLTPRFWRNTT</sequence>
<feature type="transmembrane region" description="Helical" evidence="9">
    <location>
        <begin position="346"/>
        <end position="364"/>
    </location>
</feature>
<dbReference type="eggNOG" id="COG0168">
    <property type="taxonomic scope" value="Bacteria"/>
</dbReference>
<comment type="similarity">
    <text evidence="2">Belongs to the TrkH potassium transport family.</text>
</comment>
<protein>
    <submittedName>
        <fullName evidence="10">Trk system potassium uptake protein TrkH</fullName>
    </submittedName>
</protein>
<comment type="subcellular location">
    <subcellularLocation>
        <location evidence="1">Cell membrane</location>
        <topology evidence="1">Multi-pass membrane protein</topology>
    </subcellularLocation>
</comment>
<feature type="transmembrane region" description="Helical" evidence="9">
    <location>
        <begin position="94"/>
        <end position="119"/>
    </location>
</feature>
<dbReference type="HOGENOM" id="CLU_030708_0_2_0"/>